<dbReference type="Proteomes" id="UP000606008">
    <property type="component" value="Unassembled WGS sequence"/>
</dbReference>
<keyword evidence="1" id="KW-0732">Signal</keyword>
<feature type="chain" id="PRO_5047504648" evidence="1">
    <location>
        <begin position="22"/>
        <end position="128"/>
    </location>
</feature>
<gene>
    <name evidence="2" type="ORF">F7231_18455</name>
</gene>
<reference evidence="2" key="1">
    <citation type="submission" date="2024-05" db="EMBL/GenBank/DDBJ databases">
        <authorList>
            <person name="Jung D.-H."/>
        </authorList>
    </citation>
    <scope>NUCLEOTIDE SEQUENCE</scope>
    <source>
        <strain evidence="2">JA-25</strain>
    </source>
</reference>
<organism evidence="2 3">
    <name type="scientific">Fibrivirga algicola</name>
    <dbReference type="NCBI Taxonomy" id="2950420"/>
    <lineage>
        <taxon>Bacteria</taxon>
        <taxon>Pseudomonadati</taxon>
        <taxon>Bacteroidota</taxon>
        <taxon>Cytophagia</taxon>
        <taxon>Cytophagales</taxon>
        <taxon>Spirosomataceae</taxon>
        <taxon>Fibrivirga</taxon>
    </lineage>
</organism>
<comment type="caution">
    <text evidence="2">The sequence shown here is derived from an EMBL/GenBank/DDBJ whole genome shotgun (WGS) entry which is preliminary data.</text>
</comment>
<evidence type="ECO:0000256" key="1">
    <source>
        <dbReference type="SAM" id="SignalP"/>
    </source>
</evidence>
<sequence>MKKVSLILFFLVLGLAGSSFAQTTTTATPADFYAGKWEVAIAGTPMGDVKLVADLVRKDGKLTGDLLNTADAASGKRPITKVDESADKLVLYFNSEQAGELAIELKKVDNDTLKGMLMSFDAAAKRMK</sequence>
<protein>
    <submittedName>
        <fullName evidence="2">Uncharacterized protein</fullName>
    </submittedName>
</protein>
<dbReference type="RefSeq" id="WP_085414155.1">
    <property type="nucleotide sequence ID" value="NZ_WAEL01000007.1"/>
</dbReference>
<name>A0ABX0QI71_9BACT</name>
<feature type="signal peptide" evidence="1">
    <location>
        <begin position="1"/>
        <end position="21"/>
    </location>
</feature>
<accession>A0ABX0QI71</accession>
<keyword evidence="3" id="KW-1185">Reference proteome</keyword>
<evidence type="ECO:0000313" key="2">
    <source>
        <dbReference type="EMBL" id="NID12161.1"/>
    </source>
</evidence>
<proteinExistence type="predicted"/>
<evidence type="ECO:0000313" key="3">
    <source>
        <dbReference type="Proteomes" id="UP000606008"/>
    </source>
</evidence>
<dbReference type="EMBL" id="WAEL01000007">
    <property type="protein sequence ID" value="NID12161.1"/>
    <property type="molecule type" value="Genomic_DNA"/>
</dbReference>